<evidence type="ECO:0000313" key="10">
    <source>
        <dbReference type="EMBL" id="RLE07763.1"/>
    </source>
</evidence>
<evidence type="ECO:0000256" key="2">
    <source>
        <dbReference type="ARBA" id="ARBA00008142"/>
    </source>
</evidence>
<evidence type="ECO:0000256" key="1">
    <source>
        <dbReference type="ARBA" id="ARBA00001946"/>
    </source>
</evidence>
<reference evidence="10 11" key="1">
    <citation type="submission" date="2018-06" db="EMBL/GenBank/DDBJ databases">
        <title>Extensive metabolic versatility and redundancy in microbially diverse, dynamic hydrothermal sediments.</title>
        <authorList>
            <person name="Dombrowski N."/>
            <person name="Teske A."/>
            <person name="Baker B.J."/>
        </authorList>
    </citation>
    <scope>NUCLEOTIDE SEQUENCE [LARGE SCALE GENOMIC DNA]</scope>
    <source>
        <strain evidence="10">B7_G13</strain>
    </source>
</reference>
<evidence type="ECO:0000313" key="11">
    <source>
        <dbReference type="Proteomes" id="UP000277457"/>
    </source>
</evidence>
<name>A0A662D533_UNCAE</name>
<evidence type="ECO:0000256" key="7">
    <source>
        <dbReference type="PROSITE-ProRule" id="PRU00706"/>
    </source>
</evidence>
<evidence type="ECO:0000256" key="6">
    <source>
        <dbReference type="ARBA" id="ARBA00022840"/>
    </source>
</evidence>
<comment type="similarity">
    <text evidence="2 7">Belongs to the NDK family.</text>
</comment>
<evidence type="ECO:0000256" key="3">
    <source>
        <dbReference type="ARBA" id="ARBA00022679"/>
    </source>
</evidence>
<dbReference type="PROSITE" id="PS51374">
    <property type="entry name" value="NDPK_LIKE"/>
    <property type="match status" value="1"/>
</dbReference>
<evidence type="ECO:0000256" key="5">
    <source>
        <dbReference type="ARBA" id="ARBA00022777"/>
    </source>
</evidence>
<evidence type="ECO:0000256" key="8">
    <source>
        <dbReference type="RuleBase" id="RU004013"/>
    </source>
</evidence>
<keyword evidence="3 8" id="KW-0808">Transferase</keyword>
<evidence type="ECO:0000256" key="4">
    <source>
        <dbReference type="ARBA" id="ARBA00022741"/>
    </source>
</evidence>
<dbReference type="InterPro" id="IPR036850">
    <property type="entry name" value="NDK-like_dom_sf"/>
</dbReference>
<dbReference type="GO" id="GO:0005524">
    <property type="term" value="F:ATP binding"/>
    <property type="evidence" value="ECO:0007669"/>
    <property type="project" value="UniProtKB-KW"/>
</dbReference>
<dbReference type="Proteomes" id="UP000277457">
    <property type="component" value="Unassembled WGS sequence"/>
</dbReference>
<dbReference type="PANTHER" id="PTHR11349">
    <property type="entry name" value="NUCLEOSIDE DIPHOSPHATE KINASE"/>
    <property type="match status" value="1"/>
</dbReference>
<keyword evidence="6 8" id="KW-0067">ATP-binding</keyword>
<dbReference type="AlphaFoldDB" id="A0A662D533"/>
<protein>
    <recommendedName>
        <fullName evidence="8">Nucleoside diphosphate kinase</fullName>
        <ecNumber evidence="8">2.7.4.6</ecNumber>
    </recommendedName>
</protein>
<comment type="caution">
    <text evidence="10">The sequence shown here is derived from an EMBL/GenBank/DDBJ whole genome shotgun (WGS) entry which is preliminary data.</text>
</comment>
<dbReference type="EC" id="2.7.4.6" evidence="8"/>
<comment type="catalytic activity">
    <reaction evidence="8">
        <text>a 2'-deoxyribonucleoside 5'-diphosphate + ATP = a 2'-deoxyribonucleoside 5'-triphosphate + ADP</text>
        <dbReference type="Rhea" id="RHEA:44640"/>
        <dbReference type="ChEBI" id="CHEBI:30616"/>
        <dbReference type="ChEBI" id="CHEBI:61560"/>
        <dbReference type="ChEBI" id="CHEBI:73316"/>
        <dbReference type="ChEBI" id="CHEBI:456216"/>
        <dbReference type="EC" id="2.7.4.6"/>
    </reaction>
</comment>
<dbReference type="Gene3D" id="3.30.70.141">
    <property type="entry name" value="Nucleoside diphosphate kinase-like domain"/>
    <property type="match status" value="2"/>
</dbReference>
<dbReference type="PROSITE" id="PS00469">
    <property type="entry name" value="NDPK"/>
    <property type="match status" value="1"/>
</dbReference>
<dbReference type="Pfam" id="PF00334">
    <property type="entry name" value="NDK"/>
    <property type="match status" value="2"/>
</dbReference>
<sequence>MAKELSYVLINPYTIRKSRTGGVINRLLSWGRLSLVAARMLAPSRELVEEYTEAMLSSANPRDQKERKILEEIKKYLFANYLPQKRNELPPRVMLLLFEGENAIEELKRVVGHITKISIGETVRGTYGDYIEEDGEIKYFEPAVLIGTTKEEVEQELKVLARYSERDGGVLRGIIPYPPKISPEETLVIIKPDSFQELSSKAGNIIDRFSQTGLFIIGARVIRMGVKQAEEFYGPIRGRLAEKMKKQLLKEIRSSLKKSLGFDFPEEVEERIAEELKTYKAQHEFNKIIKFITGKDPQETEKGKDEGLEKCLALVYEGEDAVRKIRKVLGETNPLDAAPGTVRKDFGQDVIKNGAHASDSPASAEREMRIIQIEEDDIARIVERYYGKL</sequence>
<comment type="cofactor">
    <cofactor evidence="1">
        <name>Mg(2+)</name>
        <dbReference type="ChEBI" id="CHEBI:18420"/>
    </cofactor>
</comment>
<proteinExistence type="inferred from homology"/>
<feature type="domain" description="Nucleoside diphosphate kinase-like" evidence="9">
    <location>
        <begin position="183"/>
        <end position="380"/>
    </location>
</feature>
<dbReference type="InterPro" id="IPR023005">
    <property type="entry name" value="Nucleoside_diP_kinase_AS"/>
</dbReference>
<keyword evidence="5 8" id="KW-0418">Kinase</keyword>
<gene>
    <name evidence="10" type="ORF">DRZ78_02405</name>
</gene>
<dbReference type="SUPFAM" id="SSF54919">
    <property type="entry name" value="Nucleoside diphosphate kinase, NDK"/>
    <property type="match status" value="2"/>
</dbReference>
<dbReference type="GO" id="GO:0004550">
    <property type="term" value="F:nucleoside diphosphate kinase activity"/>
    <property type="evidence" value="ECO:0007669"/>
    <property type="project" value="UniProtKB-EC"/>
</dbReference>
<comment type="caution">
    <text evidence="7">Lacks conserved residue(s) required for the propagation of feature annotation.</text>
</comment>
<dbReference type="InterPro" id="IPR034907">
    <property type="entry name" value="NDK-like_dom"/>
</dbReference>
<evidence type="ECO:0000259" key="9">
    <source>
        <dbReference type="SMART" id="SM00562"/>
    </source>
</evidence>
<organism evidence="10 11">
    <name type="scientific">Aerophobetes bacterium</name>
    <dbReference type="NCBI Taxonomy" id="2030807"/>
    <lineage>
        <taxon>Bacteria</taxon>
        <taxon>Candidatus Aerophobota</taxon>
    </lineage>
</organism>
<accession>A0A662D533</accession>
<keyword evidence="4 8" id="KW-0547">Nucleotide-binding</keyword>
<dbReference type="EMBL" id="QMPY01000069">
    <property type="protein sequence ID" value="RLE07763.1"/>
    <property type="molecule type" value="Genomic_DNA"/>
</dbReference>
<dbReference type="SMART" id="SM00562">
    <property type="entry name" value="NDK"/>
    <property type="match status" value="1"/>
</dbReference>